<dbReference type="AlphaFoldDB" id="A0A5S9F325"/>
<dbReference type="NCBIfam" id="TIGR00004">
    <property type="entry name" value="Rid family detoxifying hydrolase"/>
    <property type="match status" value="1"/>
</dbReference>
<organism evidence="2 3">
    <name type="scientific">Uabimicrobium amorphum</name>
    <dbReference type="NCBI Taxonomy" id="2596890"/>
    <lineage>
        <taxon>Bacteria</taxon>
        <taxon>Pseudomonadati</taxon>
        <taxon>Planctomycetota</taxon>
        <taxon>Candidatus Uabimicrobiia</taxon>
        <taxon>Candidatus Uabimicrobiales</taxon>
        <taxon>Candidatus Uabimicrobiaceae</taxon>
        <taxon>Candidatus Uabimicrobium</taxon>
    </lineage>
</organism>
<dbReference type="SUPFAM" id="SSF55298">
    <property type="entry name" value="YjgF-like"/>
    <property type="match status" value="1"/>
</dbReference>
<dbReference type="CDD" id="cd00448">
    <property type="entry name" value="YjgF_YER057c_UK114_family"/>
    <property type="match status" value="1"/>
</dbReference>
<protein>
    <submittedName>
        <fullName evidence="2">Reactive intermediate/imine deaminase</fullName>
    </submittedName>
</protein>
<gene>
    <name evidence="2" type="ORF">UABAM_02418</name>
</gene>
<dbReference type="GO" id="GO:0005829">
    <property type="term" value="C:cytosol"/>
    <property type="evidence" value="ECO:0007669"/>
    <property type="project" value="TreeGrafter"/>
</dbReference>
<evidence type="ECO:0000313" key="3">
    <source>
        <dbReference type="Proteomes" id="UP000326354"/>
    </source>
</evidence>
<dbReference type="PANTHER" id="PTHR11803:SF39">
    <property type="entry name" value="2-IMINOBUTANOATE_2-IMINOPROPANOATE DEAMINASE"/>
    <property type="match status" value="1"/>
</dbReference>
<dbReference type="Gene3D" id="3.30.1330.40">
    <property type="entry name" value="RutC-like"/>
    <property type="match status" value="1"/>
</dbReference>
<dbReference type="RefSeq" id="WP_151968240.1">
    <property type="nucleotide sequence ID" value="NZ_AP019860.1"/>
</dbReference>
<accession>A0A5S9F325</accession>
<dbReference type="InterPro" id="IPR019897">
    <property type="entry name" value="RidA_CS"/>
</dbReference>
<proteinExistence type="inferred from homology"/>
<dbReference type="EMBL" id="AP019860">
    <property type="protein sequence ID" value="BBM84062.1"/>
    <property type="molecule type" value="Genomic_DNA"/>
</dbReference>
<dbReference type="InterPro" id="IPR006056">
    <property type="entry name" value="RidA"/>
</dbReference>
<dbReference type="InterPro" id="IPR006175">
    <property type="entry name" value="YjgF/YER057c/UK114"/>
</dbReference>
<name>A0A5S9F325_UABAM</name>
<reference evidence="2 3" key="1">
    <citation type="submission" date="2019-08" db="EMBL/GenBank/DDBJ databases">
        <title>Complete genome sequence of Candidatus Uab amorphum.</title>
        <authorList>
            <person name="Shiratori T."/>
            <person name="Suzuki S."/>
            <person name="Kakizawa Y."/>
            <person name="Ishida K."/>
        </authorList>
    </citation>
    <scope>NUCLEOTIDE SEQUENCE [LARGE SCALE GENOMIC DNA]</scope>
    <source>
        <strain evidence="2 3">SRT547</strain>
    </source>
</reference>
<dbReference type="OrthoDB" id="9803101at2"/>
<dbReference type="GO" id="GO:0019239">
    <property type="term" value="F:deaminase activity"/>
    <property type="evidence" value="ECO:0007669"/>
    <property type="project" value="TreeGrafter"/>
</dbReference>
<dbReference type="KEGG" id="uam:UABAM_02418"/>
<dbReference type="PANTHER" id="PTHR11803">
    <property type="entry name" value="2-IMINOBUTANOATE/2-IMINOPROPANOATE DEAMINASE RIDA"/>
    <property type="match status" value="1"/>
</dbReference>
<dbReference type="PROSITE" id="PS01094">
    <property type="entry name" value="UPF0076"/>
    <property type="match status" value="1"/>
</dbReference>
<comment type="similarity">
    <text evidence="1">Belongs to the RutC family.</text>
</comment>
<dbReference type="FunFam" id="3.30.1330.40:FF:000001">
    <property type="entry name" value="L-PSP family endoribonuclease"/>
    <property type="match status" value="1"/>
</dbReference>
<evidence type="ECO:0000256" key="1">
    <source>
        <dbReference type="ARBA" id="ARBA00010552"/>
    </source>
</evidence>
<evidence type="ECO:0000313" key="2">
    <source>
        <dbReference type="EMBL" id="BBM84062.1"/>
    </source>
</evidence>
<sequence>MEKKIVFSENAPKPIGPYSQAVRVGELMFLSGQIALDPQSGELKNASFAEECTTVLENLKAVLEAGGSSMTNLVKVNVFLKDLGNFVEFNGIYEKYVQESKPARACVEVSRLPKDVNIEIEAVALCKE</sequence>
<dbReference type="Pfam" id="PF01042">
    <property type="entry name" value="Ribonuc_L-PSP"/>
    <property type="match status" value="1"/>
</dbReference>
<dbReference type="Proteomes" id="UP000326354">
    <property type="component" value="Chromosome"/>
</dbReference>
<dbReference type="InterPro" id="IPR035959">
    <property type="entry name" value="RutC-like_sf"/>
</dbReference>
<keyword evidence="3" id="KW-1185">Reference proteome</keyword>